<feature type="domain" description="RING-type" evidence="6">
    <location>
        <begin position="31"/>
        <end position="70"/>
    </location>
</feature>
<dbReference type="PANTHER" id="PTHR15315:SF26">
    <property type="entry name" value="E3 UBIQUITIN-PROTEIN LIGASE NRDP1"/>
    <property type="match status" value="1"/>
</dbReference>
<dbReference type="PROSITE" id="PS50089">
    <property type="entry name" value="ZF_RING_2"/>
    <property type="match status" value="1"/>
</dbReference>
<evidence type="ECO:0000256" key="4">
    <source>
        <dbReference type="PROSITE-ProRule" id="PRU00175"/>
    </source>
</evidence>
<dbReference type="Pfam" id="PF00097">
    <property type="entry name" value="zf-C3HC4"/>
    <property type="match status" value="1"/>
</dbReference>
<dbReference type="Proteomes" id="UP001231189">
    <property type="component" value="Unassembled WGS sequence"/>
</dbReference>
<dbReference type="PANTHER" id="PTHR15315">
    <property type="entry name" value="RING FINGER PROTEIN 41, 151"/>
    <property type="match status" value="1"/>
</dbReference>
<dbReference type="SMART" id="SM00184">
    <property type="entry name" value="RING"/>
    <property type="match status" value="1"/>
</dbReference>
<gene>
    <name evidence="7" type="ORF">QYE76_015042</name>
</gene>
<organism evidence="7 8">
    <name type="scientific">Lolium multiflorum</name>
    <name type="common">Italian ryegrass</name>
    <name type="synonym">Lolium perenne subsp. multiflorum</name>
    <dbReference type="NCBI Taxonomy" id="4521"/>
    <lineage>
        <taxon>Eukaryota</taxon>
        <taxon>Viridiplantae</taxon>
        <taxon>Streptophyta</taxon>
        <taxon>Embryophyta</taxon>
        <taxon>Tracheophyta</taxon>
        <taxon>Spermatophyta</taxon>
        <taxon>Magnoliopsida</taxon>
        <taxon>Liliopsida</taxon>
        <taxon>Poales</taxon>
        <taxon>Poaceae</taxon>
        <taxon>BOP clade</taxon>
        <taxon>Pooideae</taxon>
        <taxon>Poodae</taxon>
        <taxon>Poeae</taxon>
        <taxon>Poeae Chloroplast Group 2 (Poeae type)</taxon>
        <taxon>Loliodinae</taxon>
        <taxon>Loliinae</taxon>
        <taxon>Lolium</taxon>
    </lineage>
</organism>
<keyword evidence="3" id="KW-0862">Zinc</keyword>
<reference evidence="7" key="1">
    <citation type="submission" date="2023-07" db="EMBL/GenBank/DDBJ databases">
        <title>A chromosome-level genome assembly of Lolium multiflorum.</title>
        <authorList>
            <person name="Chen Y."/>
            <person name="Copetti D."/>
            <person name="Kolliker R."/>
            <person name="Studer B."/>
        </authorList>
    </citation>
    <scope>NUCLEOTIDE SEQUENCE</scope>
    <source>
        <strain evidence="7">02402/16</strain>
        <tissue evidence="7">Leaf</tissue>
    </source>
</reference>
<dbReference type="InterPro" id="IPR013083">
    <property type="entry name" value="Znf_RING/FYVE/PHD"/>
</dbReference>
<dbReference type="SUPFAM" id="SSF57850">
    <property type="entry name" value="RING/U-box"/>
    <property type="match status" value="1"/>
</dbReference>
<dbReference type="GO" id="GO:0061630">
    <property type="term" value="F:ubiquitin protein ligase activity"/>
    <property type="evidence" value="ECO:0007669"/>
    <property type="project" value="TreeGrafter"/>
</dbReference>
<evidence type="ECO:0000313" key="8">
    <source>
        <dbReference type="Proteomes" id="UP001231189"/>
    </source>
</evidence>
<dbReference type="GO" id="GO:0016567">
    <property type="term" value="P:protein ubiquitination"/>
    <property type="evidence" value="ECO:0007669"/>
    <property type="project" value="TreeGrafter"/>
</dbReference>
<dbReference type="InterPro" id="IPR001841">
    <property type="entry name" value="Znf_RING"/>
</dbReference>
<dbReference type="InterPro" id="IPR017907">
    <property type="entry name" value="Znf_RING_CS"/>
</dbReference>
<dbReference type="PROSITE" id="PS00518">
    <property type="entry name" value="ZF_RING_1"/>
    <property type="match status" value="1"/>
</dbReference>
<sequence length="167" mass="18328">MSMQMDVDGQPSELQGEVDEPENSTSENEICGICRDIVIDRGLLDGCQHWFCYTCIDNWSAIINRCPLCKVEFQHITSTPVYDSTGAGVEENQPLTSEDDDWYVPGESSTLSFPSYYIDANAVICLDGDDCIIRSGLVAAEDDSTLDTSIACDSCDLCQVSCYMCGL</sequence>
<evidence type="ECO:0000256" key="3">
    <source>
        <dbReference type="ARBA" id="ARBA00022833"/>
    </source>
</evidence>
<evidence type="ECO:0000256" key="2">
    <source>
        <dbReference type="ARBA" id="ARBA00022771"/>
    </source>
</evidence>
<feature type="region of interest" description="Disordered" evidence="5">
    <location>
        <begin position="1"/>
        <end position="26"/>
    </location>
</feature>
<dbReference type="AlphaFoldDB" id="A0AAD8X7D3"/>
<keyword evidence="8" id="KW-1185">Reference proteome</keyword>
<evidence type="ECO:0000256" key="5">
    <source>
        <dbReference type="SAM" id="MobiDB-lite"/>
    </source>
</evidence>
<evidence type="ECO:0000256" key="1">
    <source>
        <dbReference type="ARBA" id="ARBA00022723"/>
    </source>
</evidence>
<protein>
    <recommendedName>
        <fullName evidence="6">RING-type domain-containing protein</fullName>
    </recommendedName>
</protein>
<proteinExistence type="predicted"/>
<comment type="caution">
    <text evidence="7">The sequence shown here is derived from an EMBL/GenBank/DDBJ whole genome shotgun (WGS) entry which is preliminary data.</text>
</comment>
<dbReference type="Gene3D" id="3.30.40.10">
    <property type="entry name" value="Zinc/RING finger domain, C3HC4 (zinc finger)"/>
    <property type="match status" value="1"/>
</dbReference>
<dbReference type="InterPro" id="IPR018957">
    <property type="entry name" value="Znf_C3HC4_RING-type"/>
</dbReference>
<keyword evidence="1" id="KW-0479">Metal-binding</keyword>
<evidence type="ECO:0000313" key="7">
    <source>
        <dbReference type="EMBL" id="KAK1698345.1"/>
    </source>
</evidence>
<keyword evidence="2 4" id="KW-0863">Zinc-finger</keyword>
<dbReference type="EMBL" id="JAUUTY010000001">
    <property type="protein sequence ID" value="KAK1698345.1"/>
    <property type="molecule type" value="Genomic_DNA"/>
</dbReference>
<dbReference type="GO" id="GO:0008270">
    <property type="term" value="F:zinc ion binding"/>
    <property type="evidence" value="ECO:0007669"/>
    <property type="project" value="UniProtKB-KW"/>
</dbReference>
<accession>A0AAD8X7D3</accession>
<name>A0AAD8X7D3_LOLMU</name>
<evidence type="ECO:0000259" key="6">
    <source>
        <dbReference type="PROSITE" id="PS50089"/>
    </source>
</evidence>